<evidence type="ECO:0000313" key="1">
    <source>
        <dbReference type="EMBL" id="KCZ79687.1"/>
    </source>
</evidence>
<dbReference type="EMBL" id="KK365240">
    <property type="protein sequence ID" value="KCZ79687.1"/>
    <property type="molecule type" value="Genomic_DNA"/>
</dbReference>
<gene>
    <name evidence="1" type="ORF">H312_02928</name>
</gene>
<name>A0A059EXU6_9MICR</name>
<evidence type="ECO:0000313" key="2">
    <source>
        <dbReference type="Proteomes" id="UP000030655"/>
    </source>
</evidence>
<dbReference type="AlphaFoldDB" id="A0A059EXU6"/>
<dbReference type="HOGENOM" id="CLU_2319830_0_0_1"/>
<accession>A0A059EXU6</accession>
<reference evidence="1 2" key="2">
    <citation type="submission" date="2014-03" db="EMBL/GenBank/DDBJ databases">
        <title>The Genome Sequence of Anncaliia algerae insect isolate PRA339.</title>
        <authorList>
            <consortium name="The Broad Institute Genome Sequencing Platform"/>
            <consortium name="The Broad Institute Genome Sequencing Center for Infectious Disease"/>
            <person name="Cuomo C."/>
            <person name="Becnel J."/>
            <person name="Sanscrainte N."/>
            <person name="Walker B."/>
            <person name="Young S.K."/>
            <person name="Zeng Q."/>
            <person name="Gargeya S."/>
            <person name="Fitzgerald M."/>
            <person name="Haas B."/>
            <person name="Abouelleil A."/>
            <person name="Alvarado L."/>
            <person name="Arachchi H.M."/>
            <person name="Berlin A.M."/>
            <person name="Chapman S.B."/>
            <person name="Dewar J."/>
            <person name="Goldberg J."/>
            <person name="Griggs A."/>
            <person name="Gujja S."/>
            <person name="Hansen M."/>
            <person name="Howarth C."/>
            <person name="Imamovic A."/>
            <person name="Larimer J."/>
            <person name="McCowan C."/>
            <person name="Murphy C."/>
            <person name="Neiman D."/>
            <person name="Pearson M."/>
            <person name="Priest M."/>
            <person name="Roberts A."/>
            <person name="Saif S."/>
            <person name="Shea T."/>
            <person name="Sisk P."/>
            <person name="Sykes S."/>
            <person name="Wortman J."/>
            <person name="Nusbaum C."/>
            <person name="Birren B."/>
        </authorList>
    </citation>
    <scope>NUCLEOTIDE SEQUENCE [LARGE SCALE GENOMIC DNA]</scope>
    <source>
        <strain evidence="1 2">PRA339</strain>
    </source>
</reference>
<keyword evidence="2" id="KW-1185">Reference proteome</keyword>
<dbReference type="Proteomes" id="UP000030655">
    <property type="component" value="Unassembled WGS sequence"/>
</dbReference>
<reference evidence="2" key="1">
    <citation type="submission" date="2013-02" db="EMBL/GenBank/DDBJ databases">
        <authorList>
            <consortium name="The Broad Institute Genome Sequencing Platform"/>
            <person name="Cuomo C."/>
            <person name="Becnel J."/>
            <person name="Sanscrainte N."/>
            <person name="Walker B."/>
            <person name="Young S.K."/>
            <person name="Zeng Q."/>
            <person name="Gargeya S."/>
            <person name="Fitzgerald M."/>
            <person name="Haas B."/>
            <person name="Abouelleil A."/>
            <person name="Alvarado L."/>
            <person name="Arachchi H.M."/>
            <person name="Berlin A.M."/>
            <person name="Chapman S.B."/>
            <person name="Dewar J."/>
            <person name="Goldberg J."/>
            <person name="Griggs A."/>
            <person name="Gujja S."/>
            <person name="Hansen M."/>
            <person name="Howarth C."/>
            <person name="Imamovic A."/>
            <person name="Larimer J."/>
            <person name="McCowan C."/>
            <person name="Murphy C."/>
            <person name="Neiman D."/>
            <person name="Pearson M."/>
            <person name="Priest M."/>
            <person name="Roberts A."/>
            <person name="Saif S."/>
            <person name="Shea T."/>
            <person name="Sisk P."/>
            <person name="Sykes S."/>
            <person name="Wortman J."/>
            <person name="Nusbaum C."/>
            <person name="Birren B."/>
        </authorList>
    </citation>
    <scope>NUCLEOTIDE SEQUENCE [LARGE SCALE GENOMIC DNA]</scope>
    <source>
        <strain evidence="2">PRA339</strain>
    </source>
</reference>
<proteinExistence type="predicted"/>
<protein>
    <submittedName>
        <fullName evidence="1">Uncharacterized protein</fullName>
    </submittedName>
</protein>
<dbReference type="VEuPathDB" id="MicrosporidiaDB:H312_02928"/>
<organism evidence="1 2">
    <name type="scientific">Anncaliia algerae PRA339</name>
    <dbReference type="NCBI Taxonomy" id="1288291"/>
    <lineage>
        <taxon>Eukaryota</taxon>
        <taxon>Fungi</taxon>
        <taxon>Fungi incertae sedis</taxon>
        <taxon>Microsporidia</taxon>
        <taxon>Tubulinosematoidea</taxon>
        <taxon>Tubulinosematidae</taxon>
        <taxon>Anncaliia</taxon>
    </lineage>
</organism>
<sequence>MCKKAVKKITLTCYRRINWICRRHISSIKNTIFENCKVPVYKILEFFYLFLLKSSFSTLKLITVYSTKTVARFLLNAYEVLEKNITERDTQMGGPGIIV</sequence>